<evidence type="ECO:0000313" key="4">
    <source>
        <dbReference type="WBParaSite" id="HCON_00152130-00002"/>
    </source>
</evidence>
<dbReference type="OMA" id="HRCSIEC"/>
<sequence>MAKDQDKDSDRSSQRKRRRKQRKRDRSSRSRSKGSRSKSERSGRSTRSKKSRSPSKSSRSERSTRSRRSRSPSKSDRSERSSRSRKSRNSSKSDRSRKSRRKRSSRRRTSKNAPRRQAQIEHRCSIQCDKCPKQVRRRALMDAAARDRELRQDRSVLQMMNEHAMTETMMLQYMQRQKAYGAMRSLALHLEILCIVIVGFMGIFAQRLFNTRGDLNFYLTQMTFELFLLAIVVYHIASPSYCSRFINIIVFVFAVGFNFCHILIIVRTRGTFWKCHENEVMLQHCLFYAVPTHYHTLYTSTILLILHLAIVLATVSAAIFYDGSLDYFMDRTSGTPQWITDLPLHQHEYYDESRRKAAEAKLTIDDLPPGTTIIREQEVRSVKLTRMGRDGKQTSSPEDVTVTRSYTINAPGMGSATGRRSWKKPSDAGDSKKIEKSPCGLAQKPVDANVKAGKAENLCPIFPCGGAPCGGAPTTPQKTTDVQQRKAAGKDAEAKQVETLPCKMSTMPPLMSQIANLNNKNLLQKQSDYMY</sequence>
<dbReference type="WBParaSite" id="HCON_00152130-00002">
    <property type="protein sequence ID" value="HCON_00152130-00002"/>
    <property type="gene ID" value="HCON_00152130"/>
</dbReference>
<feature type="compositionally biased region" description="Basic residues" evidence="1">
    <location>
        <begin position="44"/>
        <end position="53"/>
    </location>
</feature>
<feature type="compositionally biased region" description="Basic residues" evidence="1">
    <location>
        <begin position="14"/>
        <end position="36"/>
    </location>
</feature>
<feature type="transmembrane region" description="Helical" evidence="2">
    <location>
        <begin position="215"/>
        <end position="234"/>
    </location>
</feature>
<feature type="compositionally biased region" description="Basic and acidic residues" evidence="1">
    <location>
        <begin position="424"/>
        <end position="436"/>
    </location>
</feature>
<protein>
    <submittedName>
        <fullName evidence="4">MARVEL domain-containing protein</fullName>
    </submittedName>
</protein>
<name>A0A7I4YWZ5_HAECO</name>
<keyword evidence="2" id="KW-0472">Membrane</keyword>
<feature type="transmembrane region" description="Helical" evidence="2">
    <location>
        <begin position="246"/>
        <end position="266"/>
    </location>
</feature>
<feature type="compositionally biased region" description="Basic and acidic residues" evidence="1">
    <location>
        <begin position="73"/>
        <end position="82"/>
    </location>
</feature>
<feature type="transmembrane region" description="Helical" evidence="2">
    <location>
        <begin position="297"/>
        <end position="321"/>
    </location>
</feature>
<keyword evidence="2" id="KW-0812">Transmembrane</keyword>
<dbReference type="Proteomes" id="UP000025227">
    <property type="component" value="Unplaced"/>
</dbReference>
<dbReference type="PANTHER" id="PTHR36562">
    <property type="entry name" value="SERINE/ARGININE REPETITIVE MATRIX 2"/>
    <property type="match status" value="1"/>
</dbReference>
<feature type="region of interest" description="Disordered" evidence="1">
    <location>
        <begin position="408"/>
        <end position="440"/>
    </location>
</feature>
<dbReference type="AlphaFoldDB" id="A0A7I4YWZ5"/>
<feature type="region of interest" description="Disordered" evidence="1">
    <location>
        <begin position="1"/>
        <end position="121"/>
    </location>
</feature>
<feature type="compositionally biased region" description="Basic residues" evidence="1">
    <location>
        <begin position="97"/>
        <end position="114"/>
    </location>
</feature>
<accession>A0A7I4YWZ5</accession>
<reference evidence="4" key="1">
    <citation type="submission" date="2020-12" db="UniProtKB">
        <authorList>
            <consortium name="WormBaseParasite"/>
        </authorList>
    </citation>
    <scope>IDENTIFICATION</scope>
    <source>
        <strain evidence="4">MHco3</strain>
    </source>
</reference>
<evidence type="ECO:0000256" key="2">
    <source>
        <dbReference type="SAM" id="Phobius"/>
    </source>
</evidence>
<evidence type="ECO:0000256" key="1">
    <source>
        <dbReference type="SAM" id="MobiDB-lite"/>
    </source>
</evidence>
<proteinExistence type="predicted"/>
<evidence type="ECO:0000313" key="3">
    <source>
        <dbReference type="Proteomes" id="UP000025227"/>
    </source>
</evidence>
<dbReference type="InterPro" id="IPR051372">
    <property type="entry name" value="CWC21"/>
</dbReference>
<dbReference type="GO" id="GO:0005634">
    <property type="term" value="C:nucleus"/>
    <property type="evidence" value="ECO:0007669"/>
    <property type="project" value="TreeGrafter"/>
</dbReference>
<keyword evidence="3" id="KW-1185">Reference proteome</keyword>
<dbReference type="PANTHER" id="PTHR36562:SF5">
    <property type="entry name" value="SERINE_ARGININE REPETITIVE MATRIX 2"/>
    <property type="match status" value="1"/>
</dbReference>
<organism evidence="3 4">
    <name type="scientific">Haemonchus contortus</name>
    <name type="common">Barber pole worm</name>
    <dbReference type="NCBI Taxonomy" id="6289"/>
    <lineage>
        <taxon>Eukaryota</taxon>
        <taxon>Metazoa</taxon>
        <taxon>Ecdysozoa</taxon>
        <taxon>Nematoda</taxon>
        <taxon>Chromadorea</taxon>
        <taxon>Rhabditida</taxon>
        <taxon>Rhabditina</taxon>
        <taxon>Rhabditomorpha</taxon>
        <taxon>Strongyloidea</taxon>
        <taxon>Trichostrongylidae</taxon>
        <taxon>Haemonchus</taxon>
    </lineage>
</organism>
<feature type="compositionally biased region" description="Basic and acidic residues" evidence="1">
    <location>
        <begin position="1"/>
        <end position="13"/>
    </location>
</feature>
<keyword evidence="2" id="KW-1133">Transmembrane helix</keyword>
<dbReference type="OrthoDB" id="5848595at2759"/>